<evidence type="ECO:0000256" key="3">
    <source>
        <dbReference type="ARBA" id="ARBA00022692"/>
    </source>
</evidence>
<feature type="transmembrane region" description="Helical" evidence="6">
    <location>
        <begin position="490"/>
        <end position="509"/>
    </location>
</feature>
<dbReference type="PANTHER" id="PTHR42770">
    <property type="entry name" value="AMINO ACID TRANSPORTER-RELATED"/>
    <property type="match status" value="1"/>
</dbReference>
<proteinExistence type="predicted"/>
<keyword evidence="5 6" id="KW-0472">Membrane</keyword>
<reference evidence="7 8" key="1">
    <citation type="submission" date="2019-02" db="EMBL/GenBank/DDBJ databases">
        <title>The genomic architecture of introgression among sibling species of bacteria.</title>
        <authorList>
            <person name="Cavassim M.I.A."/>
            <person name="Moeskjaer S."/>
            <person name="Moslemi C."/>
            <person name="Fields B."/>
            <person name="Bachmann A."/>
            <person name="Vilhjalmsson B."/>
            <person name="Schierup M.H."/>
            <person name="Young J.P.W."/>
            <person name="Andersen S.U."/>
        </authorList>
    </citation>
    <scope>NUCLEOTIDE SEQUENCE [LARGE SCALE GENOMIC DNA]</scope>
    <source>
        <strain evidence="7 8">SM145A</strain>
        <plasmid evidence="7">pSM145A_Rh02</plasmid>
    </source>
</reference>
<keyword evidence="3 6" id="KW-0812">Transmembrane</keyword>
<feature type="transmembrane region" description="Helical" evidence="6">
    <location>
        <begin position="436"/>
        <end position="469"/>
    </location>
</feature>
<dbReference type="InterPro" id="IPR050367">
    <property type="entry name" value="APC_superfamily"/>
</dbReference>
<feature type="transmembrane region" description="Helical" evidence="6">
    <location>
        <begin position="26"/>
        <end position="45"/>
    </location>
</feature>
<evidence type="ECO:0000256" key="5">
    <source>
        <dbReference type="ARBA" id="ARBA00023136"/>
    </source>
</evidence>
<evidence type="ECO:0000256" key="6">
    <source>
        <dbReference type="SAM" id="Phobius"/>
    </source>
</evidence>
<dbReference type="Proteomes" id="UP000293652">
    <property type="component" value="Unassembled WGS sequence"/>
</dbReference>
<keyword evidence="7" id="KW-0614">Plasmid</keyword>
<evidence type="ECO:0000256" key="2">
    <source>
        <dbReference type="ARBA" id="ARBA00022475"/>
    </source>
</evidence>
<feature type="transmembrane region" description="Helical" evidence="6">
    <location>
        <begin position="382"/>
        <end position="401"/>
    </location>
</feature>
<accession>A0A4Q8XZI4</accession>
<dbReference type="InterPro" id="IPR002293">
    <property type="entry name" value="AA/rel_permease1"/>
</dbReference>
<feature type="transmembrane region" description="Helical" evidence="6">
    <location>
        <begin position="104"/>
        <end position="127"/>
    </location>
</feature>
<evidence type="ECO:0000313" key="8">
    <source>
        <dbReference type="Proteomes" id="UP000293652"/>
    </source>
</evidence>
<keyword evidence="4 6" id="KW-1133">Transmembrane helix</keyword>
<geneLocation type="plasmid" evidence="7">
    <name>pSM145A_Rh02</name>
</geneLocation>
<dbReference type="PANTHER" id="PTHR42770:SF11">
    <property type="entry name" value="INNER MEMBRANE TRANSPORT PROTEIN YBAT"/>
    <property type="match status" value="1"/>
</dbReference>
<feature type="transmembrane region" description="Helical" evidence="6">
    <location>
        <begin position="240"/>
        <end position="264"/>
    </location>
</feature>
<organism evidence="7 8">
    <name type="scientific">Rhizobium leguminosarum</name>
    <dbReference type="NCBI Taxonomy" id="384"/>
    <lineage>
        <taxon>Bacteria</taxon>
        <taxon>Pseudomonadati</taxon>
        <taxon>Pseudomonadota</taxon>
        <taxon>Alphaproteobacteria</taxon>
        <taxon>Hyphomicrobiales</taxon>
        <taxon>Rhizobiaceae</taxon>
        <taxon>Rhizobium/Agrobacterium group</taxon>
        <taxon>Rhizobium</taxon>
    </lineage>
</organism>
<feature type="transmembrane region" description="Helical" evidence="6">
    <location>
        <begin position="521"/>
        <end position="538"/>
    </location>
</feature>
<feature type="transmembrane region" description="Helical" evidence="6">
    <location>
        <begin position="203"/>
        <end position="228"/>
    </location>
</feature>
<comment type="subcellular location">
    <subcellularLocation>
        <location evidence="1">Cell membrane</location>
        <topology evidence="1">Multi-pass membrane protein</topology>
    </subcellularLocation>
</comment>
<evidence type="ECO:0000313" key="7">
    <source>
        <dbReference type="EMBL" id="TAX67913.1"/>
    </source>
</evidence>
<feature type="transmembrane region" description="Helical" evidence="6">
    <location>
        <begin position="284"/>
        <end position="306"/>
    </location>
</feature>
<dbReference type="Pfam" id="PF13520">
    <property type="entry name" value="AA_permease_2"/>
    <property type="match status" value="1"/>
</dbReference>
<gene>
    <name evidence="7" type="ORF">ELI03_27880</name>
</gene>
<comment type="caution">
    <text evidence="7">The sequence shown here is derived from an EMBL/GenBank/DDBJ whole genome shotgun (WGS) entry which is preliminary data.</text>
</comment>
<evidence type="ECO:0000256" key="4">
    <source>
        <dbReference type="ARBA" id="ARBA00022989"/>
    </source>
</evidence>
<dbReference type="PIRSF" id="PIRSF006060">
    <property type="entry name" value="AA_transporter"/>
    <property type="match status" value="1"/>
</dbReference>
<dbReference type="EMBL" id="SIPC01000003">
    <property type="protein sequence ID" value="TAX67913.1"/>
    <property type="molecule type" value="Genomic_DNA"/>
</dbReference>
<keyword evidence="2" id="KW-1003">Cell membrane</keyword>
<feature type="transmembrane region" description="Helical" evidence="6">
    <location>
        <begin position="570"/>
        <end position="590"/>
    </location>
</feature>
<feature type="transmembrane region" description="Helical" evidence="6">
    <location>
        <begin position="327"/>
        <end position="349"/>
    </location>
</feature>
<name>A0A4Q8XZI4_RHILE</name>
<dbReference type="GO" id="GO:0005886">
    <property type="term" value="C:plasma membrane"/>
    <property type="evidence" value="ECO:0007669"/>
    <property type="project" value="UniProtKB-SubCell"/>
</dbReference>
<dbReference type="RefSeq" id="WP_130750824.1">
    <property type="nucleotide sequence ID" value="NZ_SIPC01000003.1"/>
</dbReference>
<dbReference type="GO" id="GO:0022857">
    <property type="term" value="F:transmembrane transporter activity"/>
    <property type="evidence" value="ECO:0007669"/>
    <property type="project" value="InterPro"/>
</dbReference>
<sequence>MTDVVEAGIASGTEGKLVRALDWKGAFWVAAGVPPLVLFSIGGIAGTTGKLAFVVWIISMVMGFLQSFTYAEIAGMFANKSGGASVYGATAWLRYSKFIAPLSVWCNWFAWSPVLSLGCAIAAGYILNAFYPIPAADSQMVLDWISAHAASITADSPRVAEYIAAHAGTTPDDAVKALLSTDGIAALTPAIRSWSLFSFSIPFLATANINATFFIGGILMLIIFAIQHRGISETASVQKWLAIIVLVPLLIIGLYPIVSGQILATNVTGLVPPTAAYAAADGTWSNGGWTLFLGGLYIAAWSTYGFETAVCYTRELKNPKTDTFKAIFYSGLACCLFFFLVPFAFQGVLGHAGMLAPGIVDGTGVAEALGGLIGAGRVVTQLLVVLMIMALFLAIMTAMAGSSRTLYQGSKDGWLPKYLDHVNEHGAPTRAMWTDFAFNLFLLAIASDVGGYFFVLAVSNVGYIIFNFLNLNSGWIHRMDSGHIERPWKAPTWLIGLNTVLAFVNALFLGAGAKVWGYSNALWVGFIFAALILPVFAYRHYVRDGGKFPAGAMEDLGLVGQDLGVKKAGILPYVALAGGLAIVLIANVIFQLPA</sequence>
<dbReference type="Gene3D" id="1.20.1740.10">
    <property type="entry name" value="Amino acid/polyamine transporter I"/>
    <property type="match status" value="1"/>
</dbReference>
<dbReference type="AlphaFoldDB" id="A0A4Q8XZI4"/>
<protein>
    <submittedName>
        <fullName evidence="7">APC family permease</fullName>
    </submittedName>
</protein>
<evidence type="ECO:0000256" key="1">
    <source>
        <dbReference type="ARBA" id="ARBA00004651"/>
    </source>
</evidence>
<feature type="transmembrane region" description="Helical" evidence="6">
    <location>
        <begin position="51"/>
        <end position="71"/>
    </location>
</feature>